<dbReference type="AlphaFoldDB" id="A0AB94IJP6"/>
<name>A0AB94IJP6_9BACI</name>
<gene>
    <name evidence="1" type="ORF">BAVI_18452</name>
</gene>
<dbReference type="Proteomes" id="UP000018877">
    <property type="component" value="Unassembled WGS sequence"/>
</dbReference>
<dbReference type="RefSeq" id="WP_024029862.1">
    <property type="nucleotide sequence ID" value="NZ_ALAN01000101.1"/>
</dbReference>
<accession>A0AB94IJP6</accession>
<evidence type="ECO:0000313" key="2">
    <source>
        <dbReference type="Proteomes" id="UP000018877"/>
    </source>
</evidence>
<proteinExistence type="predicted"/>
<keyword evidence="2" id="KW-1185">Reference proteome</keyword>
<dbReference type="EMBL" id="ALAN01000101">
    <property type="protein sequence ID" value="ETI67258.1"/>
    <property type="molecule type" value="Genomic_DNA"/>
</dbReference>
<reference evidence="1 2" key="1">
    <citation type="journal article" date="2014" name="Environ. Microbiol.">
        <title>The nitrate-ammonifying and nosZ-carrying bacterium Bacillus vireti is a potent source and sink for nitric and nitrous oxide under high nitrate conditions.</title>
        <authorList>
            <person name="Mania D."/>
            <person name="Heylen K."/>
            <person name="van Spanning R.J."/>
            <person name="Frostegard A."/>
        </authorList>
    </citation>
    <scope>NUCLEOTIDE SEQUENCE [LARGE SCALE GENOMIC DNA]</scope>
    <source>
        <strain evidence="1 2">LMG 21834</strain>
    </source>
</reference>
<sequence length="72" mass="8613">MKKLKIYKDKDEFVIERVNQFNHSTKRFFISEQGLIEGLEVYTLKDISQYEIQASHEVWAMVINSLVKMWST</sequence>
<comment type="caution">
    <text evidence="1">The sequence shown here is derived from an EMBL/GenBank/DDBJ whole genome shotgun (WGS) entry which is preliminary data.</text>
</comment>
<organism evidence="1 2">
    <name type="scientific">Neobacillus vireti LMG 21834</name>
    <dbReference type="NCBI Taxonomy" id="1131730"/>
    <lineage>
        <taxon>Bacteria</taxon>
        <taxon>Bacillati</taxon>
        <taxon>Bacillota</taxon>
        <taxon>Bacilli</taxon>
        <taxon>Bacillales</taxon>
        <taxon>Bacillaceae</taxon>
        <taxon>Neobacillus</taxon>
    </lineage>
</organism>
<protein>
    <submittedName>
        <fullName evidence="1">Uncharacterized protein</fullName>
    </submittedName>
</protein>
<evidence type="ECO:0000313" key="1">
    <source>
        <dbReference type="EMBL" id="ETI67258.1"/>
    </source>
</evidence>